<reference evidence="1" key="2">
    <citation type="journal article" date="2014" name="ISME J.">
        <title>Microbial stratification in low pH oxic and suboxic macroscopic growths along an acid mine drainage.</title>
        <authorList>
            <person name="Mendez-Garcia C."/>
            <person name="Mesa V."/>
            <person name="Sprenger R.R."/>
            <person name="Richter M."/>
            <person name="Diez M.S."/>
            <person name="Solano J."/>
            <person name="Bargiela R."/>
            <person name="Golyshina O.V."/>
            <person name="Manteca A."/>
            <person name="Ramos J.L."/>
            <person name="Gallego J.R."/>
            <person name="Llorente I."/>
            <person name="Martins Dos Santos V.A."/>
            <person name="Jensen O.N."/>
            <person name="Pelaez A.I."/>
            <person name="Sanchez J."/>
            <person name="Ferrer M."/>
        </authorList>
    </citation>
    <scope>NUCLEOTIDE SEQUENCE</scope>
</reference>
<dbReference type="AlphaFoldDB" id="T1ABR5"/>
<evidence type="ECO:0000313" key="1">
    <source>
        <dbReference type="EMBL" id="EQD38354.1"/>
    </source>
</evidence>
<feature type="non-terminal residue" evidence="1">
    <location>
        <position position="156"/>
    </location>
</feature>
<comment type="caution">
    <text evidence="1">The sequence shown here is derived from an EMBL/GenBank/DDBJ whole genome shotgun (WGS) entry which is preliminary data.</text>
</comment>
<organism evidence="1">
    <name type="scientific">mine drainage metagenome</name>
    <dbReference type="NCBI Taxonomy" id="410659"/>
    <lineage>
        <taxon>unclassified sequences</taxon>
        <taxon>metagenomes</taxon>
        <taxon>ecological metagenomes</taxon>
    </lineage>
</organism>
<proteinExistence type="predicted"/>
<name>T1ABR5_9ZZZZ</name>
<reference evidence="1" key="1">
    <citation type="submission" date="2013-08" db="EMBL/GenBank/DDBJ databases">
        <authorList>
            <person name="Mendez C."/>
            <person name="Richter M."/>
            <person name="Ferrer M."/>
            <person name="Sanchez J."/>
        </authorList>
    </citation>
    <scope>NUCLEOTIDE SEQUENCE</scope>
</reference>
<dbReference type="EMBL" id="AUZY01010535">
    <property type="protein sequence ID" value="EQD38354.1"/>
    <property type="molecule type" value="Genomic_DNA"/>
</dbReference>
<accession>T1ABR5</accession>
<sequence length="156" mass="17640">MVFDSKLTTYTVLDELSARGIDWLTLRQRGKRELERLAALDPSEWKSVRIDRAGRYRHPQLHEDVVSIKDIARPVRQIAVLNIGRDNPTLLITADTTTSAKNLFARYAERMLIENELSAYIKGFHLDALSSGLALNVDLDTTLTVIAGSLFRLFGR</sequence>
<protein>
    <submittedName>
        <fullName evidence="1">Transposase, IS4</fullName>
    </submittedName>
</protein>
<gene>
    <name evidence="1" type="ORF">B1B_15839</name>
</gene>